<protein>
    <recommendedName>
        <fullName evidence="1">Orc1-like AAA ATPase domain-containing protein</fullName>
    </recommendedName>
</protein>
<dbReference type="PANTHER" id="PTHR34301:SF8">
    <property type="entry name" value="ATPASE DOMAIN-CONTAINING PROTEIN"/>
    <property type="match status" value="1"/>
</dbReference>
<dbReference type="InterPro" id="IPR027417">
    <property type="entry name" value="P-loop_NTPase"/>
</dbReference>
<dbReference type="RefSeq" id="WP_196824822.1">
    <property type="nucleotide sequence ID" value="NZ_CP046980.1"/>
</dbReference>
<keyword evidence="3" id="KW-1185">Reference proteome</keyword>
<dbReference type="PANTHER" id="PTHR34301">
    <property type="entry name" value="DNA-BINDING PROTEIN-RELATED"/>
    <property type="match status" value="1"/>
</dbReference>
<organism evidence="2 3">
    <name type="scientific">Corynebacterium aquatimens</name>
    <dbReference type="NCBI Taxonomy" id="1190508"/>
    <lineage>
        <taxon>Bacteria</taxon>
        <taxon>Bacillati</taxon>
        <taxon>Actinomycetota</taxon>
        <taxon>Actinomycetes</taxon>
        <taxon>Mycobacteriales</taxon>
        <taxon>Corynebacteriaceae</taxon>
        <taxon>Corynebacterium</taxon>
    </lineage>
</organism>
<evidence type="ECO:0000259" key="1">
    <source>
        <dbReference type="Pfam" id="PF13191"/>
    </source>
</evidence>
<reference evidence="2" key="1">
    <citation type="submission" date="2020-11" db="EMBL/GenBank/DDBJ databases">
        <title>Sequencing the genomes of 1000 actinobacteria strains.</title>
        <authorList>
            <person name="Klenk H.-P."/>
        </authorList>
    </citation>
    <scope>NUCLEOTIDE SEQUENCE</scope>
    <source>
        <strain evidence="2">DSM 45632</strain>
    </source>
</reference>
<dbReference type="Pfam" id="PF13191">
    <property type="entry name" value="AAA_16"/>
    <property type="match status" value="1"/>
</dbReference>
<sequence>MVYGRESLLENIKRELVFLAEEPRLIGRTQVIVGPRGVGKTSLLRNIQAYASRKGFETVWVTAGDGPLANALVDGLQRLTHTWRGTLAQKLQELIASVRIEFAGVNVEASSLKGQPDQTGQAHTLQRLLTAAGKAAMERNAGLIVLIDEIQSADGEGLRALAYAWQHMQSDAADLAMATFAAGLSHSQDVITDAVSFAERFRYDELENLPYADAEQALRQPAEERGVRWSDEAILRALNEADGYPYFIQVIGDETWRAAGYPGAGTLLEREQVDAAMEGFRRLRSSFFRARWQKATPAEARMLRAMAELGEGKVKRKDITDAMNIESDAIGVARRSLLDKGLVDASSYGYLEFTAPGFAEFIRNEAE</sequence>
<dbReference type="SUPFAM" id="SSF52540">
    <property type="entry name" value="P-loop containing nucleoside triphosphate hydrolases"/>
    <property type="match status" value="1"/>
</dbReference>
<dbReference type="AlphaFoldDB" id="A0A931E2L1"/>
<evidence type="ECO:0000313" key="3">
    <source>
        <dbReference type="Proteomes" id="UP000658613"/>
    </source>
</evidence>
<evidence type="ECO:0000313" key="2">
    <source>
        <dbReference type="EMBL" id="MBG6122425.1"/>
    </source>
</evidence>
<comment type="caution">
    <text evidence="2">The sequence shown here is derived from an EMBL/GenBank/DDBJ whole genome shotgun (WGS) entry which is preliminary data.</text>
</comment>
<dbReference type="EMBL" id="JADOUE010000001">
    <property type="protein sequence ID" value="MBG6122425.1"/>
    <property type="molecule type" value="Genomic_DNA"/>
</dbReference>
<feature type="domain" description="Orc1-like AAA ATPase" evidence="1">
    <location>
        <begin position="2"/>
        <end position="170"/>
    </location>
</feature>
<name>A0A931E2L1_9CORY</name>
<dbReference type="Gene3D" id="3.40.50.300">
    <property type="entry name" value="P-loop containing nucleotide triphosphate hydrolases"/>
    <property type="match status" value="1"/>
</dbReference>
<dbReference type="InterPro" id="IPR041664">
    <property type="entry name" value="AAA_16"/>
</dbReference>
<dbReference type="Proteomes" id="UP000658613">
    <property type="component" value="Unassembled WGS sequence"/>
</dbReference>
<accession>A0A931E2L1</accession>
<proteinExistence type="predicted"/>
<gene>
    <name evidence="2" type="ORF">IW254_001394</name>
</gene>